<keyword evidence="8" id="KW-1185">Reference proteome</keyword>
<dbReference type="RefSeq" id="WP_062215013.1">
    <property type="nucleotide sequence ID" value="NZ_CP012023.1"/>
</dbReference>
<dbReference type="AlphaFoldDB" id="A0A0N9ZLX2"/>
<protein>
    <recommendedName>
        <fullName evidence="3">beta-N-acetylhexosaminidase</fullName>
        <ecNumber evidence="3">3.2.1.52</ecNumber>
    </recommendedName>
</protein>
<evidence type="ECO:0000256" key="4">
    <source>
        <dbReference type="ARBA" id="ARBA00022801"/>
    </source>
</evidence>
<dbReference type="SUPFAM" id="SSF51445">
    <property type="entry name" value="(Trans)glycosidases"/>
    <property type="match status" value="1"/>
</dbReference>
<evidence type="ECO:0000256" key="3">
    <source>
        <dbReference type="ARBA" id="ARBA00012663"/>
    </source>
</evidence>
<evidence type="ECO:0000259" key="6">
    <source>
        <dbReference type="Pfam" id="PF00933"/>
    </source>
</evidence>
<dbReference type="GO" id="GO:0009254">
    <property type="term" value="P:peptidoglycan turnover"/>
    <property type="evidence" value="ECO:0007669"/>
    <property type="project" value="TreeGrafter"/>
</dbReference>
<dbReference type="STRING" id="1397108.IMCC12053_289"/>
<evidence type="ECO:0000313" key="7">
    <source>
        <dbReference type="EMBL" id="ALI54239.1"/>
    </source>
</evidence>
<dbReference type="PATRIC" id="fig|1397108.4.peg.302"/>
<dbReference type="GO" id="GO:0005975">
    <property type="term" value="P:carbohydrate metabolic process"/>
    <property type="evidence" value="ECO:0007669"/>
    <property type="project" value="InterPro"/>
</dbReference>
<dbReference type="InterPro" id="IPR036962">
    <property type="entry name" value="Glyco_hydro_3_N_sf"/>
</dbReference>
<dbReference type="PANTHER" id="PTHR30480:SF13">
    <property type="entry name" value="BETA-HEXOSAMINIDASE"/>
    <property type="match status" value="1"/>
</dbReference>
<dbReference type="OrthoDB" id="9786661at2"/>
<keyword evidence="5 7" id="KW-0326">Glycosidase</keyword>
<proteinExistence type="inferred from homology"/>
<comment type="catalytic activity">
    <reaction evidence="1">
        <text>Hydrolysis of terminal non-reducing N-acetyl-D-hexosamine residues in N-acetyl-beta-D-hexosaminides.</text>
        <dbReference type="EC" id="3.2.1.52"/>
    </reaction>
</comment>
<evidence type="ECO:0000256" key="5">
    <source>
        <dbReference type="ARBA" id="ARBA00023295"/>
    </source>
</evidence>
<dbReference type="Gene3D" id="3.20.20.300">
    <property type="entry name" value="Glycoside hydrolase, family 3, N-terminal domain"/>
    <property type="match status" value="1"/>
</dbReference>
<sequence>MGQGAYIFGCEGLSLDKREAAFFRESDPWGFILFARNVDTPEQMYRLTSELREAVGRDAPVLIDQEGGRVQRMRAPTWREFLPPLDQIEAVLRRGDEEAAARSMWLRGRLIADDLARVGVDVNCAPTLDVARDDTHPFLRNRCYGSDPEIVALMGRAVADGQAEGGVLSVMKHMPGHGRGTVDSHLGLPRVEVDLDELLGDFAPFKALNDLPMGMSAHIVLDAVEPETPATQSDKCIALIRTEIGFDGLLMTDDISMEALSGSVFERATRSIAAGCDLVLHCNGDMAEMAHLAKLGGLTTAAQVRADRAVALRKPAEGIDIREAEAELKSLVD</sequence>
<keyword evidence="4 7" id="KW-0378">Hydrolase</keyword>
<dbReference type="InterPro" id="IPR017853">
    <property type="entry name" value="GH"/>
</dbReference>
<dbReference type="Proteomes" id="UP000064920">
    <property type="component" value="Chromosome"/>
</dbReference>
<reference evidence="7 8" key="1">
    <citation type="submission" date="2015-05" db="EMBL/GenBank/DDBJ databases">
        <authorList>
            <person name="Wang D.B."/>
            <person name="Wang M."/>
        </authorList>
    </citation>
    <scope>NUCLEOTIDE SEQUENCE [LARGE SCALE GENOMIC DNA]</scope>
    <source>
        <strain evidence="7 8">IMCC 12053</strain>
    </source>
</reference>
<dbReference type="PROSITE" id="PS00775">
    <property type="entry name" value="GLYCOSYL_HYDROL_F3"/>
    <property type="match status" value="1"/>
</dbReference>
<dbReference type="PANTHER" id="PTHR30480">
    <property type="entry name" value="BETA-HEXOSAMINIDASE-RELATED"/>
    <property type="match status" value="1"/>
</dbReference>
<dbReference type="InterPro" id="IPR050226">
    <property type="entry name" value="NagZ_Beta-hexosaminidase"/>
</dbReference>
<dbReference type="EC" id="3.2.1.52" evidence="3"/>
<gene>
    <name evidence="7" type="ORF">IMCC12053_289</name>
</gene>
<comment type="similarity">
    <text evidence="2">Belongs to the glycosyl hydrolase 3 family.</text>
</comment>
<dbReference type="KEGG" id="cmar:IMCC12053_289"/>
<dbReference type="InterPro" id="IPR001764">
    <property type="entry name" value="Glyco_hydro_3_N"/>
</dbReference>
<dbReference type="Pfam" id="PF00933">
    <property type="entry name" value="Glyco_hydro_3"/>
    <property type="match status" value="1"/>
</dbReference>
<name>A0A0N9ZLX2_9RHOB</name>
<feature type="domain" description="Glycoside hydrolase family 3 N-terminal" evidence="6">
    <location>
        <begin position="30"/>
        <end position="299"/>
    </location>
</feature>
<evidence type="ECO:0000256" key="2">
    <source>
        <dbReference type="ARBA" id="ARBA00005336"/>
    </source>
</evidence>
<organism evidence="7 8">
    <name type="scientific">Celeribacter marinus</name>
    <dbReference type="NCBI Taxonomy" id="1397108"/>
    <lineage>
        <taxon>Bacteria</taxon>
        <taxon>Pseudomonadati</taxon>
        <taxon>Pseudomonadota</taxon>
        <taxon>Alphaproteobacteria</taxon>
        <taxon>Rhodobacterales</taxon>
        <taxon>Roseobacteraceae</taxon>
        <taxon>Celeribacter</taxon>
    </lineage>
</organism>
<accession>A0A0N9ZLX2</accession>
<evidence type="ECO:0000256" key="1">
    <source>
        <dbReference type="ARBA" id="ARBA00001231"/>
    </source>
</evidence>
<dbReference type="EMBL" id="CP012023">
    <property type="protein sequence ID" value="ALI54239.1"/>
    <property type="molecule type" value="Genomic_DNA"/>
</dbReference>
<evidence type="ECO:0000313" key="8">
    <source>
        <dbReference type="Proteomes" id="UP000064920"/>
    </source>
</evidence>
<dbReference type="InterPro" id="IPR019800">
    <property type="entry name" value="Glyco_hydro_3_AS"/>
</dbReference>
<dbReference type="GO" id="GO:0004563">
    <property type="term" value="F:beta-N-acetylhexosaminidase activity"/>
    <property type="evidence" value="ECO:0007669"/>
    <property type="project" value="UniProtKB-EC"/>
</dbReference>